<sequence length="75" mass="8577">MYLVIQQFSETLVDAGVEASSSHEAKKSFCQQEYIDLNAQDDEKDEQPGFEDDNEVDDNALIEDDVQEEDLHPKK</sequence>
<dbReference type="Proteomes" id="UP000789366">
    <property type="component" value="Unassembled WGS sequence"/>
</dbReference>
<evidence type="ECO:0000313" key="1">
    <source>
        <dbReference type="EMBL" id="CAG8470393.1"/>
    </source>
</evidence>
<evidence type="ECO:0000313" key="2">
    <source>
        <dbReference type="Proteomes" id="UP000789366"/>
    </source>
</evidence>
<gene>
    <name evidence="1" type="ORF">SPELUC_LOCUS1666</name>
</gene>
<keyword evidence="2" id="KW-1185">Reference proteome</keyword>
<organism evidence="1 2">
    <name type="scientific">Cetraspora pellucida</name>
    <dbReference type="NCBI Taxonomy" id="1433469"/>
    <lineage>
        <taxon>Eukaryota</taxon>
        <taxon>Fungi</taxon>
        <taxon>Fungi incertae sedis</taxon>
        <taxon>Mucoromycota</taxon>
        <taxon>Glomeromycotina</taxon>
        <taxon>Glomeromycetes</taxon>
        <taxon>Diversisporales</taxon>
        <taxon>Gigasporaceae</taxon>
        <taxon>Cetraspora</taxon>
    </lineage>
</organism>
<name>A0ACA9KF87_9GLOM</name>
<protein>
    <submittedName>
        <fullName evidence="1">10648_t:CDS:1</fullName>
    </submittedName>
</protein>
<dbReference type="EMBL" id="CAJVPW010000942">
    <property type="protein sequence ID" value="CAG8470393.1"/>
    <property type="molecule type" value="Genomic_DNA"/>
</dbReference>
<reference evidence="1" key="1">
    <citation type="submission" date="2021-06" db="EMBL/GenBank/DDBJ databases">
        <authorList>
            <person name="Kallberg Y."/>
            <person name="Tangrot J."/>
            <person name="Rosling A."/>
        </authorList>
    </citation>
    <scope>NUCLEOTIDE SEQUENCE</scope>
    <source>
        <strain evidence="1">28 12/20/2015</strain>
    </source>
</reference>
<accession>A0ACA9KF87</accession>
<comment type="caution">
    <text evidence="1">The sequence shown here is derived from an EMBL/GenBank/DDBJ whole genome shotgun (WGS) entry which is preliminary data.</text>
</comment>
<proteinExistence type="predicted"/>